<comment type="caution">
    <text evidence="1">The sequence shown here is derived from an EMBL/GenBank/DDBJ whole genome shotgun (WGS) entry which is preliminary data.</text>
</comment>
<name>J9FGZ3_9ZZZZ</name>
<proteinExistence type="predicted"/>
<organism evidence="1">
    <name type="scientific">gut metagenome</name>
    <dbReference type="NCBI Taxonomy" id="749906"/>
    <lineage>
        <taxon>unclassified sequences</taxon>
        <taxon>metagenomes</taxon>
        <taxon>organismal metagenomes</taxon>
    </lineage>
</organism>
<dbReference type="AlphaFoldDB" id="J9FGZ3"/>
<evidence type="ECO:0000313" key="1">
    <source>
        <dbReference type="EMBL" id="EJW93703.1"/>
    </source>
</evidence>
<reference evidence="1" key="1">
    <citation type="journal article" date="2012" name="PLoS ONE">
        <title>Gene sets for utilization of primary and secondary nutrition supplies in the distal gut of endangered iberian lynx.</title>
        <authorList>
            <person name="Alcaide M."/>
            <person name="Messina E."/>
            <person name="Richter M."/>
            <person name="Bargiela R."/>
            <person name="Peplies J."/>
            <person name="Huws S.A."/>
            <person name="Newbold C.J."/>
            <person name="Golyshin P.N."/>
            <person name="Simon M.A."/>
            <person name="Lopez G."/>
            <person name="Yakimov M.M."/>
            <person name="Ferrer M."/>
        </authorList>
    </citation>
    <scope>NUCLEOTIDE SEQUENCE</scope>
</reference>
<gene>
    <name evidence="1" type="ORF">EVA_18190</name>
</gene>
<protein>
    <submittedName>
        <fullName evidence="1">Uncharacterized protein</fullName>
    </submittedName>
</protein>
<dbReference type="PROSITE" id="PS51257">
    <property type="entry name" value="PROKAR_LIPOPROTEIN"/>
    <property type="match status" value="1"/>
</dbReference>
<accession>J9FGZ3</accession>
<sequence>MIRYCTFVMMTSSGNFASSCSSCCLFGQLIGPFIT</sequence>
<dbReference type="EMBL" id="AMCI01006809">
    <property type="protein sequence ID" value="EJW93703.1"/>
    <property type="molecule type" value="Genomic_DNA"/>
</dbReference>